<dbReference type="EMBL" id="BSXS01005162">
    <property type="protein sequence ID" value="GME83992.1"/>
    <property type="molecule type" value="Genomic_DNA"/>
</dbReference>
<proteinExistence type="predicted"/>
<sequence length="310" mass="34562">MISTNSHRQKTALITGCSSGIGHQLCLELASRGFKVFACARRLEKMESLKEKYPNDIVTLKVDVSSKESIEACFEVVKDELIKLDSESRIPKLDLLWNNAGQACQLPAIDLPDEAIMSSTLVNFVAPIRITKIFSQLVINAEGTIAFTGSMLAHCPMPFTSIYSATKAGLEEYVSVLSFEMEPLNVKVIHCTVGGVDTGISDPRKMDENSIYCSTKECLAAMEVKEKLVEKSKPMACDIFAKKIVDKVLSAKLSTVEIYEGSLAYIFSFLSKYTPRWLLLTIFKVRYKIGPAWESITRKYLLKKSDKKTI</sequence>
<gene>
    <name evidence="1" type="ORF">Amon02_000655100</name>
</gene>
<protein>
    <submittedName>
        <fullName evidence="1">Unnamed protein product</fullName>
    </submittedName>
</protein>
<evidence type="ECO:0000313" key="1">
    <source>
        <dbReference type="EMBL" id="GME83992.1"/>
    </source>
</evidence>
<keyword evidence="2" id="KW-1185">Reference proteome</keyword>
<organism evidence="1 2">
    <name type="scientific">Ambrosiozyma monospora</name>
    <name type="common">Yeast</name>
    <name type="synonym">Endomycopsis monosporus</name>
    <dbReference type="NCBI Taxonomy" id="43982"/>
    <lineage>
        <taxon>Eukaryota</taxon>
        <taxon>Fungi</taxon>
        <taxon>Dikarya</taxon>
        <taxon>Ascomycota</taxon>
        <taxon>Saccharomycotina</taxon>
        <taxon>Pichiomycetes</taxon>
        <taxon>Pichiales</taxon>
        <taxon>Pichiaceae</taxon>
        <taxon>Ambrosiozyma</taxon>
    </lineage>
</organism>
<reference evidence="1" key="1">
    <citation type="submission" date="2023-04" db="EMBL/GenBank/DDBJ databases">
        <title>Ambrosiozyma monospora NBRC 10751.</title>
        <authorList>
            <person name="Ichikawa N."/>
            <person name="Sato H."/>
            <person name="Tonouchi N."/>
        </authorList>
    </citation>
    <scope>NUCLEOTIDE SEQUENCE</scope>
    <source>
        <strain evidence="1">NBRC 10751</strain>
    </source>
</reference>
<dbReference type="Proteomes" id="UP001165064">
    <property type="component" value="Unassembled WGS sequence"/>
</dbReference>
<name>A0ACB5T9Q8_AMBMO</name>
<accession>A0ACB5T9Q8</accession>
<comment type="caution">
    <text evidence="1">The sequence shown here is derived from an EMBL/GenBank/DDBJ whole genome shotgun (WGS) entry which is preliminary data.</text>
</comment>
<evidence type="ECO:0000313" key="2">
    <source>
        <dbReference type="Proteomes" id="UP001165064"/>
    </source>
</evidence>